<keyword evidence="1" id="KW-0812">Transmembrane</keyword>
<accession>Z9JTZ7</accession>
<dbReference type="eggNOG" id="ENOG5032AK6">
    <property type="taxonomic scope" value="Bacteria"/>
</dbReference>
<sequence length="116" mass="11564">MEPTTPAVAPQANPVGTASLITGVVLLLVSIATTGVSQALPLILQELDLSIAQVAWILPLPSGVVAVVATVLGVIGLLLPNRRRVAAIIGTTLGAAHLISGIAVILSGAIISLIVP</sequence>
<dbReference type="Proteomes" id="UP000023067">
    <property type="component" value="Unassembled WGS sequence"/>
</dbReference>
<evidence type="ECO:0000256" key="1">
    <source>
        <dbReference type="SAM" id="Phobius"/>
    </source>
</evidence>
<protein>
    <recommendedName>
        <fullName evidence="4">MFS transporter</fullName>
    </recommendedName>
</protein>
<evidence type="ECO:0008006" key="4">
    <source>
        <dbReference type="Google" id="ProtNLM"/>
    </source>
</evidence>
<evidence type="ECO:0000313" key="2">
    <source>
        <dbReference type="EMBL" id="EWS81266.1"/>
    </source>
</evidence>
<keyword evidence="1" id="KW-0472">Membrane</keyword>
<dbReference type="InterPro" id="IPR036259">
    <property type="entry name" value="MFS_trans_sf"/>
</dbReference>
<feature type="transmembrane region" description="Helical" evidence="1">
    <location>
        <begin position="85"/>
        <end position="115"/>
    </location>
</feature>
<name>Z9JTZ7_9MICO</name>
<feature type="transmembrane region" description="Helical" evidence="1">
    <location>
        <begin position="56"/>
        <end position="79"/>
    </location>
</feature>
<evidence type="ECO:0000313" key="3">
    <source>
        <dbReference type="Proteomes" id="UP000023067"/>
    </source>
</evidence>
<dbReference type="PATRIC" id="fig|396014.3.peg.1937"/>
<keyword evidence="1" id="KW-1133">Transmembrane helix</keyword>
<dbReference type="AlphaFoldDB" id="Z9JTZ7"/>
<feature type="transmembrane region" description="Helical" evidence="1">
    <location>
        <begin position="20"/>
        <end position="44"/>
    </location>
</feature>
<dbReference type="RefSeq" id="WP_038372332.1">
    <property type="nucleotide sequence ID" value="NZ_KK069994.1"/>
</dbReference>
<organism evidence="2 3">
    <name type="scientific">Brachybacterium phenoliresistens</name>
    <dbReference type="NCBI Taxonomy" id="396014"/>
    <lineage>
        <taxon>Bacteria</taxon>
        <taxon>Bacillati</taxon>
        <taxon>Actinomycetota</taxon>
        <taxon>Actinomycetes</taxon>
        <taxon>Micrococcales</taxon>
        <taxon>Dermabacteraceae</taxon>
        <taxon>Brachybacterium</taxon>
    </lineage>
</organism>
<gene>
    <name evidence="2" type="ORF">BF93_18015</name>
</gene>
<reference evidence="2 3" key="1">
    <citation type="submission" date="2014-02" db="EMBL/GenBank/DDBJ databases">
        <title>Genome sequence of Brachybacterium phenoliresistens strain W13A50.</title>
        <authorList>
            <person name="Wang X."/>
        </authorList>
    </citation>
    <scope>NUCLEOTIDE SEQUENCE [LARGE SCALE GENOMIC DNA]</scope>
    <source>
        <strain evidence="2 3">W13A50</strain>
    </source>
</reference>
<proteinExistence type="predicted"/>
<comment type="caution">
    <text evidence="2">The sequence shown here is derived from an EMBL/GenBank/DDBJ whole genome shotgun (WGS) entry which is preliminary data.</text>
</comment>
<keyword evidence="3" id="KW-1185">Reference proteome</keyword>
<dbReference type="SUPFAM" id="SSF103473">
    <property type="entry name" value="MFS general substrate transporter"/>
    <property type="match status" value="1"/>
</dbReference>
<dbReference type="HOGENOM" id="CLU_2092111_0_0_11"/>
<dbReference type="EMBL" id="JDYK01000009">
    <property type="protein sequence ID" value="EWS81266.1"/>
    <property type="molecule type" value="Genomic_DNA"/>
</dbReference>